<evidence type="ECO:0000313" key="2">
    <source>
        <dbReference type="Proteomes" id="UP000464954"/>
    </source>
</evidence>
<dbReference type="EMBL" id="CP047593">
    <property type="protein sequence ID" value="QHI69031.1"/>
    <property type="molecule type" value="Genomic_DNA"/>
</dbReference>
<proteinExistence type="predicted"/>
<dbReference type="RefSeq" id="WP_160627944.1">
    <property type="nucleotide sequence ID" value="NZ_CP047593.1"/>
</dbReference>
<gene>
    <name evidence="1" type="ORF">GT409_06090</name>
</gene>
<dbReference type="AlphaFoldDB" id="A0A6P1M5B6"/>
<organism evidence="1 2">
    <name type="scientific">Tichowtungia aerotolerans</name>
    <dbReference type="NCBI Taxonomy" id="2697043"/>
    <lineage>
        <taxon>Bacteria</taxon>
        <taxon>Pseudomonadati</taxon>
        <taxon>Kiritimatiellota</taxon>
        <taxon>Tichowtungiia</taxon>
        <taxon>Tichowtungiales</taxon>
        <taxon>Tichowtungiaceae</taxon>
        <taxon>Tichowtungia</taxon>
    </lineage>
</organism>
<keyword evidence="2" id="KW-1185">Reference proteome</keyword>
<evidence type="ECO:0000313" key="1">
    <source>
        <dbReference type="EMBL" id="QHI69031.1"/>
    </source>
</evidence>
<sequence length="108" mass="12646">MDSLFTEQYRRLKECHYLILYWAAEAEVRGLKYNITNAFDDLKDLGITRTKQSVMAYVESLFMLCFIDVKEERNRKNIYLAESGARALEELVKSAGFKTKKSRFMEGV</sequence>
<dbReference type="Proteomes" id="UP000464954">
    <property type="component" value="Chromosome"/>
</dbReference>
<accession>A0A6P1M5B6</accession>
<dbReference type="KEGG" id="taer:GT409_06090"/>
<name>A0A6P1M5B6_9BACT</name>
<protein>
    <submittedName>
        <fullName evidence="1">Uncharacterized protein</fullName>
    </submittedName>
</protein>
<reference evidence="1 2" key="1">
    <citation type="submission" date="2020-01" db="EMBL/GenBank/DDBJ databases">
        <title>Ponticoccus aerotolerans gen. nov., sp. nov., an anaerobic bacterium and proposal of Ponticoccusceae fam. nov., Ponticoccusles ord. nov. and Ponticoccuse classis nov. in the phylum Kiritimatiellaeota.</title>
        <authorList>
            <person name="Zhou L.Y."/>
            <person name="Du Z.J."/>
        </authorList>
    </citation>
    <scope>NUCLEOTIDE SEQUENCE [LARGE SCALE GENOMIC DNA]</scope>
    <source>
        <strain evidence="1 2">S-5007</strain>
    </source>
</reference>